<dbReference type="AlphaFoldDB" id="A0A917C9A8"/>
<keyword evidence="4" id="KW-1185">Reference proteome</keyword>
<protein>
    <recommendedName>
        <fullName evidence="2">DUF4174 domain-containing protein</fullName>
    </recommendedName>
</protein>
<evidence type="ECO:0000256" key="1">
    <source>
        <dbReference type="ARBA" id="ARBA00022729"/>
    </source>
</evidence>
<comment type="caution">
    <text evidence="3">The sequence shown here is derived from an EMBL/GenBank/DDBJ whole genome shotgun (WGS) entry which is preliminary data.</text>
</comment>
<dbReference type="Pfam" id="PF13778">
    <property type="entry name" value="DUF4174"/>
    <property type="match status" value="1"/>
</dbReference>
<dbReference type="Proteomes" id="UP000606044">
    <property type="component" value="Unassembled WGS sequence"/>
</dbReference>
<name>A0A917C9A8_9HYPH</name>
<dbReference type="RefSeq" id="WP_188582750.1">
    <property type="nucleotide sequence ID" value="NZ_BMCT01000008.1"/>
</dbReference>
<organism evidence="3 4">
    <name type="scientific">Azorhizobium oxalatiphilum</name>
    <dbReference type="NCBI Taxonomy" id="980631"/>
    <lineage>
        <taxon>Bacteria</taxon>
        <taxon>Pseudomonadati</taxon>
        <taxon>Pseudomonadota</taxon>
        <taxon>Alphaproteobacteria</taxon>
        <taxon>Hyphomicrobiales</taxon>
        <taxon>Xanthobacteraceae</taxon>
        <taxon>Azorhizobium</taxon>
    </lineage>
</organism>
<reference evidence="3" key="1">
    <citation type="journal article" date="2014" name="Int. J. Syst. Evol. Microbiol.">
        <title>Complete genome sequence of Corynebacterium casei LMG S-19264T (=DSM 44701T), isolated from a smear-ripened cheese.</title>
        <authorList>
            <consortium name="US DOE Joint Genome Institute (JGI-PGF)"/>
            <person name="Walter F."/>
            <person name="Albersmeier A."/>
            <person name="Kalinowski J."/>
            <person name="Ruckert C."/>
        </authorList>
    </citation>
    <scope>NUCLEOTIDE SEQUENCE</scope>
    <source>
        <strain evidence="3">CCM 7897</strain>
    </source>
</reference>
<accession>A0A917C9A8</accession>
<reference evidence="3" key="2">
    <citation type="submission" date="2020-09" db="EMBL/GenBank/DDBJ databases">
        <authorList>
            <person name="Sun Q."/>
            <person name="Sedlacek I."/>
        </authorList>
    </citation>
    <scope>NUCLEOTIDE SEQUENCE</scope>
    <source>
        <strain evidence="3">CCM 7897</strain>
    </source>
</reference>
<evidence type="ECO:0000313" key="3">
    <source>
        <dbReference type="EMBL" id="GGF79632.1"/>
    </source>
</evidence>
<evidence type="ECO:0000259" key="2">
    <source>
        <dbReference type="Pfam" id="PF13778"/>
    </source>
</evidence>
<feature type="domain" description="DUF4174" evidence="2">
    <location>
        <begin position="37"/>
        <end position="137"/>
    </location>
</feature>
<gene>
    <name evidence="3" type="ORF">GCM10007301_44610</name>
</gene>
<sequence>MAQAEFDTSTYHSLAAAALAFGLSAGWAGVAAAASVDELRWKARPLVLFASGPDDPKLRDQLARLAPETRGVNERDVVVFTVVSPDDPLRTRLRVPRDGFRMILLGKDGHVAERWSTPQEPRAIFSLIDRMPMRQDELRKRGQ</sequence>
<proteinExistence type="predicted"/>
<dbReference type="EMBL" id="BMCT01000008">
    <property type="protein sequence ID" value="GGF79632.1"/>
    <property type="molecule type" value="Genomic_DNA"/>
</dbReference>
<dbReference type="InterPro" id="IPR025232">
    <property type="entry name" value="DUF4174"/>
</dbReference>
<evidence type="ECO:0000313" key="4">
    <source>
        <dbReference type="Proteomes" id="UP000606044"/>
    </source>
</evidence>
<keyword evidence="1" id="KW-0732">Signal</keyword>